<feature type="non-terminal residue" evidence="1">
    <location>
        <position position="1"/>
    </location>
</feature>
<protein>
    <submittedName>
        <fullName evidence="1">Uncharacterized protein</fullName>
    </submittedName>
</protein>
<dbReference type="Proteomes" id="UP000265520">
    <property type="component" value="Unassembled WGS sequence"/>
</dbReference>
<dbReference type="EMBL" id="LXQA010640038">
    <property type="protein sequence ID" value="MCI63599.1"/>
    <property type="molecule type" value="Genomic_DNA"/>
</dbReference>
<proteinExistence type="predicted"/>
<keyword evidence="2" id="KW-1185">Reference proteome</keyword>
<name>A0A392TQY4_9FABA</name>
<accession>A0A392TQY4</accession>
<reference evidence="1 2" key="1">
    <citation type="journal article" date="2018" name="Front. Plant Sci.">
        <title>Red Clover (Trifolium pratense) and Zigzag Clover (T. medium) - A Picture of Genomic Similarities and Differences.</title>
        <authorList>
            <person name="Dluhosova J."/>
            <person name="Istvanek J."/>
            <person name="Nedelnik J."/>
            <person name="Repkova J."/>
        </authorList>
    </citation>
    <scope>NUCLEOTIDE SEQUENCE [LARGE SCALE GENOMIC DNA]</scope>
    <source>
        <strain evidence="2">cv. 10/8</strain>
        <tissue evidence="1">Leaf</tissue>
    </source>
</reference>
<evidence type="ECO:0000313" key="2">
    <source>
        <dbReference type="Proteomes" id="UP000265520"/>
    </source>
</evidence>
<comment type="caution">
    <text evidence="1">The sequence shown here is derived from an EMBL/GenBank/DDBJ whole genome shotgun (WGS) entry which is preliminary data.</text>
</comment>
<dbReference type="AlphaFoldDB" id="A0A392TQY4"/>
<organism evidence="1 2">
    <name type="scientific">Trifolium medium</name>
    <dbReference type="NCBI Taxonomy" id="97028"/>
    <lineage>
        <taxon>Eukaryota</taxon>
        <taxon>Viridiplantae</taxon>
        <taxon>Streptophyta</taxon>
        <taxon>Embryophyta</taxon>
        <taxon>Tracheophyta</taxon>
        <taxon>Spermatophyta</taxon>
        <taxon>Magnoliopsida</taxon>
        <taxon>eudicotyledons</taxon>
        <taxon>Gunneridae</taxon>
        <taxon>Pentapetalae</taxon>
        <taxon>rosids</taxon>
        <taxon>fabids</taxon>
        <taxon>Fabales</taxon>
        <taxon>Fabaceae</taxon>
        <taxon>Papilionoideae</taxon>
        <taxon>50 kb inversion clade</taxon>
        <taxon>NPAAA clade</taxon>
        <taxon>Hologalegina</taxon>
        <taxon>IRL clade</taxon>
        <taxon>Trifolieae</taxon>
        <taxon>Trifolium</taxon>
    </lineage>
</organism>
<evidence type="ECO:0000313" key="1">
    <source>
        <dbReference type="EMBL" id="MCI63599.1"/>
    </source>
</evidence>
<sequence>KWYQPMVVDPTSCVESLPDKAFGRRAPLSATTAVQVDEKASV</sequence>